<evidence type="ECO:0000256" key="6">
    <source>
        <dbReference type="PIRSR" id="PIRSR624869-1"/>
    </source>
</evidence>
<dbReference type="PROSITE" id="PS51257">
    <property type="entry name" value="PROKAR_LIPOPROTEIN"/>
    <property type="match status" value="1"/>
</dbReference>
<keyword evidence="8" id="KW-0479">Metal-binding</keyword>
<feature type="binding site" evidence="7">
    <location>
        <begin position="329"/>
        <end position="332"/>
    </location>
    <ligand>
        <name>ATP</name>
        <dbReference type="ChEBI" id="CHEBI:30616"/>
    </ligand>
</feature>
<dbReference type="GeneTree" id="ENSGT00950000182951"/>
<accession>A0A8D0G7Q1</accession>
<dbReference type="AlphaFoldDB" id="A0A8D0G7Q1"/>
<evidence type="ECO:0000256" key="2">
    <source>
        <dbReference type="ARBA" id="ARBA00006557"/>
    </source>
</evidence>
<feature type="binding site" evidence="7">
    <location>
        <position position="225"/>
    </location>
    <ligand>
        <name>ATP</name>
        <dbReference type="ChEBI" id="CHEBI:30616"/>
    </ligand>
</feature>
<comment type="subcellular location">
    <subcellularLocation>
        <location evidence="1">Golgi apparatus</location>
    </subcellularLocation>
</comment>
<organism evidence="11 12">
    <name type="scientific">Sphenodon punctatus</name>
    <name type="common">Tuatara</name>
    <name type="synonym">Hatteria punctata</name>
    <dbReference type="NCBI Taxonomy" id="8508"/>
    <lineage>
        <taxon>Eukaryota</taxon>
        <taxon>Metazoa</taxon>
        <taxon>Chordata</taxon>
        <taxon>Craniata</taxon>
        <taxon>Vertebrata</taxon>
        <taxon>Euteleostomi</taxon>
        <taxon>Lepidosauria</taxon>
        <taxon>Sphenodontia</taxon>
        <taxon>Sphenodontidae</taxon>
        <taxon>Sphenodon</taxon>
    </lineage>
</organism>
<dbReference type="InterPro" id="IPR009581">
    <property type="entry name" value="FAM20_C"/>
</dbReference>
<feature type="binding site" evidence="7">
    <location>
        <position position="246"/>
    </location>
    <ligand>
        <name>ATP</name>
        <dbReference type="ChEBI" id="CHEBI:30616"/>
    </ligand>
</feature>
<proteinExistence type="inferred from homology"/>
<evidence type="ECO:0000313" key="12">
    <source>
        <dbReference type="Proteomes" id="UP000694392"/>
    </source>
</evidence>
<comment type="cofactor">
    <cofactor evidence="8">
        <name>Mn(2+)</name>
        <dbReference type="ChEBI" id="CHEBI:29035"/>
    </cofactor>
</comment>
<keyword evidence="4" id="KW-1015">Disulfide bond</keyword>
<evidence type="ECO:0000256" key="8">
    <source>
        <dbReference type="PIRSR" id="PIRSR624869-3"/>
    </source>
</evidence>
<dbReference type="Ensembl" id="ENSSPUT00000001413.1">
    <property type="protein sequence ID" value="ENSSPUP00000001336.1"/>
    <property type="gene ID" value="ENSSPUG00000000885.1"/>
</dbReference>
<evidence type="ECO:0000259" key="10">
    <source>
        <dbReference type="Pfam" id="PF06702"/>
    </source>
</evidence>
<keyword evidence="7" id="KW-0547">Nucleotide-binding</keyword>
<sequence length="524" mass="60416">MILVRKFRVLILMVFLIACTMHIMIDLLPKLEKRAVASGGSSRTEAAASASSEPGCPNKHTLRILQDFSSDPSSNLTSHSLEKLAGASERTETQPPGFSRLASLFEHPLYKIAIPQLGDDDVLFNFNSDIRFNPKAAENQEWQNEGNEDEEFLPTGETSVDSYPNWLKFHIGINRYELYSRHNPAIGALLQDLASQKITSVAMKSGGTQLKLIMTFQNYGQALFKPMKQTREQETPPDFFYFSDYERHNAEIAAFHLDRILDFRRVPPVAGRLVNMTREIRDVTRDKKLWRTFFISPANNICFYGECSYYCSTEHALCGKPDQIEGSLAAFLPDLSLAKRKTWRNPWRRSYHKRKKAEWEVDPDYCEEVKQTPPYDTGTRVLDIMDMTIFDFLMGNMDRHHYETFEKFGNETFIIHLDNGRGFGKYSHDELSILVPLNQCCRIRKSTYLRLQLLAKEEYKLSHLMEESLLKDKIAPIIYHLHLEAMDRRLRMVLKAVSDCIEKDGYENVVENDFDNSSRADKGT</sequence>
<keyword evidence="12" id="KW-1185">Reference proteome</keyword>
<evidence type="ECO:0000256" key="5">
    <source>
        <dbReference type="ARBA" id="ARBA00023180"/>
    </source>
</evidence>
<dbReference type="GO" id="GO:0005524">
    <property type="term" value="F:ATP binding"/>
    <property type="evidence" value="ECO:0007669"/>
    <property type="project" value="UniProtKB-KW"/>
</dbReference>
<dbReference type="PANTHER" id="PTHR12450">
    <property type="entry name" value="DENTIN MATRIX PROTEIN 4 PROTEIN FAM20"/>
    <property type="match status" value="1"/>
</dbReference>
<keyword evidence="8" id="KW-0464">Manganese</keyword>
<name>A0A8D0G7Q1_SPHPU</name>
<feature type="domain" description="FAM20 C-terminal" evidence="10">
    <location>
        <begin position="293"/>
        <end position="510"/>
    </location>
</feature>
<keyword evidence="3" id="KW-0333">Golgi apparatus</keyword>
<dbReference type="PANTHER" id="PTHR12450:SF11">
    <property type="entry name" value="EXTRACELLULAR SERINE_THREONINE PROTEIN KINASE FAM20C"/>
    <property type="match status" value="1"/>
</dbReference>
<evidence type="ECO:0000256" key="4">
    <source>
        <dbReference type="ARBA" id="ARBA00023157"/>
    </source>
</evidence>
<feature type="binding site" evidence="7">
    <location>
        <position position="403"/>
    </location>
    <ligand>
        <name>ATP</name>
        <dbReference type="ChEBI" id="CHEBI:30616"/>
    </ligand>
</feature>
<gene>
    <name evidence="11" type="primary">FAM20C</name>
</gene>
<protein>
    <submittedName>
        <fullName evidence="11">FAM20C golgi associated secretory pathway kinase</fullName>
    </submittedName>
</protein>
<feature type="binding site" evidence="8">
    <location>
        <position position="418"/>
    </location>
    <ligand>
        <name>Mn(2+)</name>
        <dbReference type="ChEBI" id="CHEBI:29035"/>
    </ligand>
</feature>
<dbReference type="Proteomes" id="UP000694392">
    <property type="component" value="Unplaced"/>
</dbReference>
<evidence type="ECO:0000256" key="9">
    <source>
        <dbReference type="SAM" id="Phobius"/>
    </source>
</evidence>
<comment type="similarity">
    <text evidence="2">Belongs to the FAM20 family.</text>
</comment>
<keyword evidence="9" id="KW-1133">Transmembrane helix</keyword>
<feature type="binding site" evidence="8">
    <location>
        <position position="246"/>
    </location>
    <ligand>
        <name>Mn(2+)</name>
        <dbReference type="ChEBI" id="CHEBI:29035"/>
    </ligand>
</feature>
<evidence type="ECO:0000313" key="11">
    <source>
        <dbReference type="Ensembl" id="ENSSPUP00000001336.1"/>
    </source>
</evidence>
<feature type="transmembrane region" description="Helical" evidence="9">
    <location>
        <begin position="7"/>
        <end position="25"/>
    </location>
</feature>
<feature type="binding site" evidence="7">
    <location>
        <position position="418"/>
    </location>
    <ligand>
        <name>ATP</name>
        <dbReference type="ChEBI" id="CHEBI:30616"/>
    </ligand>
</feature>
<reference evidence="11" key="2">
    <citation type="submission" date="2025-09" db="UniProtKB">
        <authorList>
            <consortium name="Ensembl"/>
        </authorList>
    </citation>
    <scope>IDENTIFICATION</scope>
</reference>
<dbReference type="Pfam" id="PF06702">
    <property type="entry name" value="Fam20C"/>
    <property type="match status" value="1"/>
</dbReference>
<evidence type="ECO:0000256" key="7">
    <source>
        <dbReference type="PIRSR" id="PIRSR624869-2"/>
    </source>
</evidence>
<keyword evidence="9" id="KW-0812">Transmembrane</keyword>
<dbReference type="GO" id="GO:0070166">
    <property type="term" value="P:enamel mineralization"/>
    <property type="evidence" value="ECO:0007669"/>
    <property type="project" value="TreeGrafter"/>
</dbReference>
<dbReference type="InterPro" id="IPR024869">
    <property type="entry name" value="FAM20"/>
</dbReference>
<keyword evidence="7" id="KW-0067">ATP-binding</keyword>
<keyword evidence="9" id="KW-0472">Membrane</keyword>
<dbReference type="CDD" id="cd10471">
    <property type="entry name" value="FAM20C_C"/>
    <property type="match status" value="1"/>
</dbReference>
<dbReference type="GO" id="GO:0004674">
    <property type="term" value="F:protein serine/threonine kinase activity"/>
    <property type="evidence" value="ECO:0007669"/>
    <property type="project" value="TreeGrafter"/>
</dbReference>
<evidence type="ECO:0000256" key="1">
    <source>
        <dbReference type="ARBA" id="ARBA00004555"/>
    </source>
</evidence>
<keyword evidence="5" id="KW-0325">Glycoprotein</keyword>
<reference evidence="11" key="1">
    <citation type="submission" date="2025-08" db="UniProtKB">
        <authorList>
            <consortium name="Ensembl"/>
        </authorList>
    </citation>
    <scope>IDENTIFICATION</scope>
</reference>
<evidence type="ECO:0000256" key="3">
    <source>
        <dbReference type="ARBA" id="ARBA00023034"/>
    </source>
</evidence>
<dbReference type="GO" id="GO:0046872">
    <property type="term" value="F:metal ion binding"/>
    <property type="evidence" value="ECO:0007669"/>
    <property type="project" value="UniProtKB-KW"/>
</dbReference>
<feature type="active site" evidence="6">
    <location>
        <position position="398"/>
    </location>
</feature>
<feature type="binding site" evidence="7">
    <location>
        <position position="209"/>
    </location>
    <ligand>
        <name>ATP</name>
        <dbReference type="ChEBI" id="CHEBI:30616"/>
    </ligand>
</feature>
<dbReference type="GO" id="GO:0005794">
    <property type="term" value="C:Golgi apparatus"/>
    <property type="evidence" value="ECO:0007669"/>
    <property type="project" value="UniProtKB-SubCell"/>
</dbReference>